<protein>
    <submittedName>
        <fullName evidence="2">Multipass membrane protein</fullName>
    </submittedName>
</protein>
<feature type="transmembrane region" description="Helical" evidence="1">
    <location>
        <begin position="12"/>
        <end position="32"/>
    </location>
</feature>
<keyword evidence="3" id="KW-1185">Reference proteome</keyword>
<dbReference type="EMBL" id="LT719092">
    <property type="protein sequence ID" value="SJK84439.1"/>
    <property type="molecule type" value="Genomic_DNA"/>
</dbReference>
<sequence length="224" mass="25565">MSLTVSLAPFQILIYVFPTILFFISLMSRLILTFSSKNDIMKEAFGYAENILTETLNGFTNKSNIDLNDLIKQTMAKAVNNAQIKNKKNVFQNNVLTNQERKKRNSQFLYSLFIDSFALSIANGVIIMFEAQNLFYGFILLFIGVVLCLFGITALYADRPGFATFIVLIITVAVFLSELVYLLTSNINWFYMIPEYFTIATVVLVAIVGIFEYRKKRKLKQTTT</sequence>
<keyword evidence="1" id="KW-0812">Transmembrane</keyword>
<evidence type="ECO:0000256" key="1">
    <source>
        <dbReference type="SAM" id="Phobius"/>
    </source>
</evidence>
<feature type="transmembrane region" description="Helical" evidence="1">
    <location>
        <begin position="189"/>
        <end position="211"/>
    </location>
</feature>
<name>A0A1R4A695_9ARCH</name>
<proteinExistence type="predicted"/>
<keyword evidence="1" id="KW-0472">Membrane</keyword>
<accession>A0A1R4A695</accession>
<feature type="transmembrane region" description="Helical" evidence="1">
    <location>
        <begin position="162"/>
        <end position="183"/>
    </location>
</feature>
<keyword evidence="1" id="KW-1133">Transmembrane helix</keyword>
<feature type="transmembrane region" description="Helical" evidence="1">
    <location>
        <begin position="135"/>
        <end position="155"/>
    </location>
</feature>
<dbReference type="STRING" id="1673428.CPM_0563"/>
<dbReference type="AlphaFoldDB" id="A0A1R4A695"/>
<evidence type="ECO:0000313" key="3">
    <source>
        <dbReference type="Proteomes" id="UP000187822"/>
    </source>
</evidence>
<reference evidence="3" key="1">
    <citation type="submission" date="2016-06" db="EMBL/GenBank/DDBJ databases">
        <authorList>
            <person name="Toshchakov V.S."/>
        </authorList>
    </citation>
    <scope>NUCLEOTIDE SEQUENCE [LARGE SCALE GENOMIC DNA]</scope>
    <source>
        <strain>PM4 (JCM 30641</strain>
        <strain evidence="3">\VKM B-2940)</strain>
    </source>
</reference>
<organism evidence="2 3">
    <name type="scientific">Cuniculiplasma divulgatum</name>
    <dbReference type="NCBI Taxonomy" id="1673428"/>
    <lineage>
        <taxon>Archaea</taxon>
        <taxon>Methanobacteriati</taxon>
        <taxon>Thermoplasmatota</taxon>
        <taxon>Thermoplasmata</taxon>
        <taxon>Thermoplasmatales</taxon>
        <taxon>Cuniculiplasmataceae</taxon>
        <taxon>Cuniculiplasma</taxon>
    </lineage>
</organism>
<dbReference type="Proteomes" id="UP000187822">
    <property type="component" value="Chromosome I"/>
</dbReference>
<gene>
    <name evidence="2" type="ORF">CPM_0563</name>
</gene>
<dbReference type="KEGG" id="cdiv:CPM_0563"/>
<evidence type="ECO:0000313" key="2">
    <source>
        <dbReference type="EMBL" id="SJK84439.1"/>
    </source>
</evidence>
<feature type="transmembrane region" description="Helical" evidence="1">
    <location>
        <begin position="108"/>
        <end position="129"/>
    </location>
</feature>